<feature type="region of interest" description="Disordered" evidence="10">
    <location>
        <begin position="43"/>
        <end position="76"/>
    </location>
</feature>
<keyword evidence="6 9" id="KW-1133">Transmembrane helix</keyword>
<evidence type="ECO:0000256" key="2">
    <source>
        <dbReference type="ARBA" id="ARBA00022448"/>
    </source>
</evidence>
<keyword evidence="4 9" id="KW-0812">Transmembrane</keyword>
<reference evidence="11 12" key="1">
    <citation type="submission" date="2019-04" db="EMBL/GenBank/DDBJ databases">
        <authorList>
            <person name="Van Vliet M D."/>
        </authorList>
    </citation>
    <scope>NUCLEOTIDE SEQUENCE [LARGE SCALE GENOMIC DNA]</scope>
    <source>
        <strain evidence="11 12">F21</strain>
    </source>
</reference>
<gene>
    <name evidence="11" type="primary">tatA_2</name>
    <name evidence="9" type="synonym">tatA</name>
    <name evidence="11" type="ORF">SCARR_02846</name>
</gene>
<proteinExistence type="inferred from homology"/>
<dbReference type="PANTHER" id="PTHR42982">
    <property type="entry name" value="SEC-INDEPENDENT PROTEIN TRANSLOCASE PROTEIN TATA"/>
    <property type="match status" value="1"/>
</dbReference>
<dbReference type="InterPro" id="IPR003369">
    <property type="entry name" value="TatA/B/E"/>
</dbReference>
<evidence type="ECO:0000256" key="7">
    <source>
        <dbReference type="ARBA" id="ARBA00023010"/>
    </source>
</evidence>
<dbReference type="HAMAP" id="MF_00236">
    <property type="entry name" value="TatA_E"/>
    <property type="match status" value="1"/>
</dbReference>
<evidence type="ECO:0000256" key="3">
    <source>
        <dbReference type="ARBA" id="ARBA00022475"/>
    </source>
</evidence>
<keyword evidence="5 9" id="KW-0653">Protein transport</keyword>
<comment type="subcellular location">
    <subcellularLocation>
        <location evidence="1 9">Cell membrane</location>
        <topology evidence="1 9">Single-pass membrane protein</topology>
    </subcellularLocation>
</comment>
<evidence type="ECO:0000256" key="1">
    <source>
        <dbReference type="ARBA" id="ARBA00004162"/>
    </source>
</evidence>
<evidence type="ECO:0000256" key="8">
    <source>
        <dbReference type="ARBA" id="ARBA00023136"/>
    </source>
</evidence>
<evidence type="ECO:0000256" key="4">
    <source>
        <dbReference type="ARBA" id="ARBA00022692"/>
    </source>
</evidence>
<dbReference type="RefSeq" id="WP_281281177.1">
    <property type="nucleotide sequence ID" value="NZ_CAAHFH010000002.1"/>
</dbReference>
<dbReference type="EMBL" id="CAAHFH010000002">
    <property type="protein sequence ID" value="VGO20779.1"/>
    <property type="molecule type" value="Genomic_DNA"/>
</dbReference>
<dbReference type="GO" id="GO:0008320">
    <property type="term" value="F:protein transmembrane transporter activity"/>
    <property type="evidence" value="ECO:0007669"/>
    <property type="project" value="UniProtKB-UniRule"/>
</dbReference>
<keyword evidence="7 9" id="KW-0811">Translocation</keyword>
<comment type="similarity">
    <text evidence="9">Belongs to the TatA/E family.</text>
</comment>
<dbReference type="GO" id="GO:0043953">
    <property type="term" value="P:protein transport by the Tat complex"/>
    <property type="evidence" value="ECO:0007669"/>
    <property type="project" value="UniProtKB-UniRule"/>
</dbReference>
<organism evidence="11 12">
    <name type="scientific">Pontiella sulfatireligans</name>
    <dbReference type="NCBI Taxonomy" id="2750658"/>
    <lineage>
        <taxon>Bacteria</taxon>
        <taxon>Pseudomonadati</taxon>
        <taxon>Kiritimatiellota</taxon>
        <taxon>Kiritimatiellia</taxon>
        <taxon>Kiritimatiellales</taxon>
        <taxon>Pontiellaceae</taxon>
        <taxon>Pontiella</taxon>
    </lineage>
</organism>
<accession>A0A6C2ULD4</accession>
<dbReference type="GO" id="GO:0033281">
    <property type="term" value="C:TAT protein transport complex"/>
    <property type="evidence" value="ECO:0007669"/>
    <property type="project" value="UniProtKB-UniRule"/>
</dbReference>
<evidence type="ECO:0000256" key="6">
    <source>
        <dbReference type="ARBA" id="ARBA00022989"/>
    </source>
</evidence>
<evidence type="ECO:0000256" key="10">
    <source>
        <dbReference type="SAM" id="MobiDB-lite"/>
    </source>
</evidence>
<evidence type="ECO:0000313" key="12">
    <source>
        <dbReference type="Proteomes" id="UP000346198"/>
    </source>
</evidence>
<keyword evidence="8 9" id="KW-0472">Membrane</keyword>
<dbReference type="PANTHER" id="PTHR42982:SF1">
    <property type="entry name" value="SEC-INDEPENDENT PROTEIN TRANSLOCASE PROTEIN TATA"/>
    <property type="match status" value="1"/>
</dbReference>
<dbReference type="AlphaFoldDB" id="A0A6C2ULD4"/>
<dbReference type="NCBIfam" id="TIGR01411">
    <property type="entry name" value="tatAE"/>
    <property type="match status" value="1"/>
</dbReference>
<name>A0A6C2ULD4_9BACT</name>
<comment type="function">
    <text evidence="9">Part of the twin-arginine translocation (Tat) system that transports large folded proteins containing a characteristic twin-arginine motif in their signal peptide across membranes. TatA could form the protein-conducting channel of the Tat system.</text>
</comment>
<dbReference type="Pfam" id="PF02416">
    <property type="entry name" value="TatA_B_E"/>
    <property type="match status" value="1"/>
</dbReference>
<feature type="compositionally biased region" description="Basic and acidic residues" evidence="10">
    <location>
        <begin position="44"/>
        <end position="76"/>
    </location>
</feature>
<evidence type="ECO:0000313" key="11">
    <source>
        <dbReference type="EMBL" id="VGO20779.1"/>
    </source>
</evidence>
<evidence type="ECO:0000256" key="9">
    <source>
        <dbReference type="HAMAP-Rule" id="MF_00236"/>
    </source>
</evidence>
<dbReference type="Proteomes" id="UP000346198">
    <property type="component" value="Unassembled WGS sequence"/>
</dbReference>
<feature type="transmembrane region" description="Helical" evidence="9">
    <location>
        <begin position="12"/>
        <end position="29"/>
    </location>
</feature>
<comment type="subunit">
    <text evidence="9">Forms a complex with TatC.</text>
</comment>
<evidence type="ECO:0000256" key="5">
    <source>
        <dbReference type="ARBA" id="ARBA00022927"/>
    </source>
</evidence>
<keyword evidence="3 9" id="KW-1003">Cell membrane</keyword>
<keyword evidence="2 9" id="KW-0813">Transport</keyword>
<sequence length="76" mass="8342">MDTLGFIPGMQGHTEIILVIFVILLLFGAKKLPELSRSLGKSLGEFKKGQKEGDEPDKGDAVEKKEIVSEEPSNKE</sequence>
<protein>
    <recommendedName>
        <fullName evidence="9">Sec-independent protein translocase protein TatA</fullName>
    </recommendedName>
</protein>
<dbReference type="Gene3D" id="1.20.5.3310">
    <property type="match status" value="1"/>
</dbReference>
<keyword evidence="12" id="KW-1185">Reference proteome</keyword>
<dbReference type="InterPro" id="IPR006312">
    <property type="entry name" value="TatA/E"/>
</dbReference>